<feature type="transmembrane region" description="Helical" evidence="7">
    <location>
        <begin position="166"/>
        <end position="182"/>
    </location>
</feature>
<dbReference type="RefSeq" id="WP_340235703.1">
    <property type="nucleotide sequence ID" value="NZ_JBBEWC010000004.1"/>
</dbReference>
<evidence type="ECO:0000256" key="5">
    <source>
        <dbReference type="ARBA" id="ARBA00022989"/>
    </source>
</evidence>
<evidence type="ECO:0000256" key="3">
    <source>
        <dbReference type="ARBA" id="ARBA00022679"/>
    </source>
</evidence>
<dbReference type="EMBL" id="JBHULC010000004">
    <property type="protein sequence ID" value="MFD2520291.1"/>
    <property type="molecule type" value="Genomic_DNA"/>
</dbReference>
<evidence type="ECO:0000313" key="9">
    <source>
        <dbReference type="Proteomes" id="UP001597510"/>
    </source>
</evidence>
<feature type="transmembrane region" description="Helical" evidence="7">
    <location>
        <begin position="39"/>
        <end position="58"/>
    </location>
</feature>
<dbReference type="PANTHER" id="PTHR22926">
    <property type="entry name" value="PHOSPHO-N-ACETYLMURAMOYL-PENTAPEPTIDE-TRANSFERASE"/>
    <property type="match status" value="1"/>
</dbReference>
<evidence type="ECO:0000256" key="7">
    <source>
        <dbReference type="SAM" id="Phobius"/>
    </source>
</evidence>
<gene>
    <name evidence="8" type="ORF">ACFSR2_05300</name>
</gene>
<evidence type="ECO:0000256" key="4">
    <source>
        <dbReference type="ARBA" id="ARBA00022692"/>
    </source>
</evidence>
<feature type="transmembrane region" description="Helical" evidence="7">
    <location>
        <begin position="6"/>
        <end position="27"/>
    </location>
</feature>
<comment type="subcellular location">
    <subcellularLocation>
        <location evidence="1">Cell membrane</location>
        <topology evidence="1">Multi-pass membrane protein</topology>
    </subcellularLocation>
</comment>
<keyword evidence="9" id="KW-1185">Reference proteome</keyword>
<evidence type="ECO:0000256" key="1">
    <source>
        <dbReference type="ARBA" id="ARBA00004651"/>
    </source>
</evidence>
<evidence type="ECO:0000256" key="2">
    <source>
        <dbReference type="ARBA" id="ARBA00022475"/>
    </source>
</evidence>
<feature type="transmembrane region" description="Helical" evidence="7">
    <location>
        <begin position="89"/>
        <end position="105"/>
    </location>
</feature>
<dbReference type="CDD" id="cd06854">
    <property type="entry name" value="GT_WbpL_WbcO_like"/>
    <property type="match status" value="1"/>
</dbReference>
<sequence>MKALLLLVFFSLTELVYFRIANYFNIIDKPNQRSLHTKVTIRGGGILFVIAVILFFIYSNFSYPYFFFGTLCVAIISFLDDIYTLSSRYRLPFQFLAILMIILELDIYNNFSLVFVVIYLIIGVGIINAYNFMDGINGITGGYSTVILVALWVVNNYYKSFIENDFLFFVLASVIVFNFFNFRKKALCFAGDVGSISIAVIILFLITKISIIDNNPIFFLFLSVYGVDSIVTIIYRLKKKENIFQAHRSHLFQIIVFQKKIPHLLMSGIYSLLQLLICFLIIYQLHSPFINQYLTGASIIIILISSYIFIRYKILNKVSIAE</sequence>
<feature type="transmembrane region" description="Helical" evidence="7">
    <location>
        <begin position="217"/>
        <end position="237"/>
    </location>
</feature>
<dbReference type="Proteomes" id="UP001597510">
    <property type="component" value="Unassembled WGS sequence"/>
</dbReference>
<name>A0ABW5J3C0_9BACT</name>
<feature type="transmembrane region" description="Helical" evidence="7">
    <location>
        <begin position="111"/>
        <end position="129"/>
    </location>
</feature>
<evidence type="ECO:0000256" key="6">
    <source>
        <dbReference type="ARBA" id="ARBA00023136"/>
    </source>
</evidence>
<dbReference type="PANTHER" id="PTHR22926:SF3">
    <property type="entry name" value="UNDECAPRENYL-PHOSPHATE ALPHA-N-ACETYLGLUCOSAMINYL 1-PHOSPHATE TRANSFERASE"/>
    <property type="match status" value="1"/>
</dbReference>
<keyword evidence="3" id="KW-0808">Transferase</keyword>
<organism evidence="8 9">
    <name type="scientific">Emticicia soli</name>
    <dbReference type="NCBI Taxonomy" id="2027878"/>
    <lineage>
        <taxon>Bacteria</taxon>
        <taxon>Pseudomonadati</taxon>
        <taxon>Bacteroidota</taxon>
        <taxon>Cytophagia</taxon>
        <taxon>Cytophagales</taxon>
        <taxon>Leadbetterellaceae</taxon>
        <taxon>Emticicia</taxon>
    </lineage>
</organism>
<keyword evidence="5 7" id="KW-1133">Transmembrane helix</keyword>
<comment type="caution">
    <text evidence="8">The sequence shown here is derived from an EMBL/GenBank/DDBJ whole genome shotgun (WGS) entry which is preliminary data.</text>
</comment>
<dbReference type="InterPro" id="IPR000715">
    <property type="entry name" value="Glycosyl_transferase_4"/>
</dbReference>
<proteinExistence type="predicted"/>
<protein>
    <submittedName>
        <fullName evidence="8">Glycosyltransferase family 4 protein</fullName>
    </submittedName>
</protein>
<feature type="transmembrane region" description="Helical" evidence="7">
    <location>
        <begin position="289"/>
        <end position="310"/>
    </location>
</feature>
<feature type="transmembrane region" description="Helical" evidence="7">
    <location>
        <begin position="189"/>
        <end position="211"/>
    </location>
</feature>
<accession>A0ABW5J3C0</accession>
<keyword evidence="4 7" id="KW-0812">Transmembrane</keyword>
<keyword evidence="2" id="KW-1003">Cell membrane</keyword>
<reference evidence="9" key="1">
    <citation type="journal article" date="2019" name="Int. J. Syst. Evol. Microbiol.">
        <title>The Global Catalogue of Microorganisms (GCM) 10K type strain sequencing project: providing services to taxonomists for standard genome sequencing and annotation.</title>
        <authorList>
            <consortium name="The Broad Institute Genomics Platform"/>
            <consortium name="The Broad Institute Genome Sequencing Center for Infectious Disease"/>
            <person name="Wu L."/>
            <person name="Ma J."/>
        </authorList>
    </citation>
    <scope>NUCLEOTIDE SEQUENCE [LARGE SCALE GENOMIC DNA]</scope>
    <source>
        <strain evidence="9">KCTC 52344</strain>
    </source>
</reference>
<feature type="transmembrane region" description="Helical" evidence="7">
    <location>
        <begin position="136"/>
        <end position="154"/>
    </location>
</feature>
<evidence type="ECO:0000313" key="8">
    <source>
        <dbReference type="EMBL" id="MFD2520291.1"/>
    </source>
</evidence>
<dbReference type="Pfam" id="PF00953">
    <property type="entry name" value="Glycos_transf_4"/>
    <property type="match status" value="1"/>
</dbReference>
<keyword evidence="6 7" id="KW-0472">Membrane</keyword>
<feature type="transmembrane region" description="Helical" evidence="7">
    <location>
        <begin position="64"/>
        <end position="82"/>
    </location>
</feature>
<feature type="transmembrane region" description="Helical" evidence="7">
    <location>
        <begin position="264"/>
        <end position="283"/>
    </location>
</feature>